<organism evidence="1 2">
    <name type="scientific">Streptococcus suis</name>
    <dbReference type="NCBI Taxonomy" id="1307"/>
    <lineage>
        <taxon>Bacteria</taxon>
        <taxon>Bacillati</taxon>
        <taxon>Bacillota</taxon>
        <taxon>Bacilli</taxon>
        <taxon>Lactobacillales</taxon>
        <taxon>Streptococcaceae</taxon>
        <taxon>Streptococcus</taxon>
    </lineage>
</organism>
<gene>
    <name evidence="1" type="ORF">FAJ39_05500</name>
</gene>
<dbReference type="OrthoDB" id="2224836at2"/>
<dbReference type="Proteomes" id="UP000305165">
    <property type="component" value="Unassembled WGS sequence"/>
</dbReference>
<dbReference type="AlphaFoldDB" id="A0A4T2GLF7"/>
<protein>
    <submittedName>
        <fullName evidence="1">Chemotaxis protein</fullName>
    </submittedName>
</protein>
<dbReference type="EMBL" id="SSXO01000003">
    <property type="protein sequence ID" value="TIH99662.1"/>
    <property type="molecule type" value="Genomic_DNA"/>
</dbReference>
<name>A0A4T2GLF7_STRSU</name>
<evidence type="ECO:0000313" key="2">
    <source>
        <dbReference type="Proteomes" id="UP000305165"/>
    </source>
</evidence>
<reference evidence="1 2" key="1">
    <citation type="submission" date="2019-04" db="EMBL/GenBank/DDBJ databases">
        <title>Genome analysis of Streptococcus suis strain WUSS424.</title>
        <authorList>
            <person name="Chen H."/>
            <person name="Gao X."/>
            <person name="Wu Z."/>
        </authorList>
    </citation>
    <scope>NUCLEOTIDE SEQUENCE [LARGE SCALE GENOMIC DNA]</scope>
    <source>
        <strain evidence="1 2">WUSS424</strain>
    </source>
</reference>
<sequence length="102" mass="11533">MKLSHLIAGIGAASIAFQVVSNRKKIQAEAKETLDLVTELTQEKEAIQQHLNTILSYRQPLQDMSQDLTYKLRTYQQSIAGNLEEIKKHLPATSENQENLVQ</sequence>
<accession>A0A4T2GLF7</accession>
<evidence type="ECO:0000313" key="1">
    <source>
        <dbReference type="EMBL" id="TIH99662.1"/>
    </source>
</evidence>
<comment type="caution">
    <text evidence="1">The sequence shown here is derived from an EMBL/GenBank/DDBJ whole genome shotgun (WGS) entry which is preliminary data.</text>
</comment>
<proteinExistence type="predicted"/>